<proteinExistence type="predicted"/>
<accession>A0A375I7V0</accession>
<dbReference type="AlphaFoldDB" id="A0A375I7V0"/>
<name>A0A375I7V0_9BURK</name>
<reference evidence="2 4" key="1">
    <citation type="submission" date="2018-01" db="EMBL/GenBank/DDBJ databases">
        <authorList>
            <person name="Gaut B.S."/>
            <person name="Morton B.R."/>
            <person name="Clegg M.T."/>
            <person name="Duvall M.R."/>
        </authorList>
    </citation>
    <scope>NUCLEOTIDE SEQUENCE [LARGE SCALE GENOMIC DNA]</scope>
    <source>
        <strain evidence="2">Cupriavidus taiwanensis LMG 19425</strain>
        <plasmid evidence="4">Plasmid iii</plasmid>
    </source>
</reference>
<geneLocation type="plasmid" evidence="3">
    <name>III</name>
</geneLocation>
<keyword evidence="1" id="KW-0732">Signal</keyword>
<evidence type="ECO:0000313" key="3">
    <source>
        <dbReference type="EMBL" id="SPK77685.1"/>
    </source>
</evidence>
<organism evidence="2 4">
    <name type="scientific">Cupriavidus taiwanensis</name>
    <dbReference type="NCBI Taxonomy" id="164546"/>
    <lineage>
        <taxon>Bacteria</taxon>
        <taxon>Pseudomonadati</taxon>
        <taxon>Pseudomonadota</taxon>
        <taxon>Betaproteobacteria</taxon>
        <taxon>Burkholderiales</taxon>
        <taxon>Burkholderiaceae</taxon>
        <taxon>Cupriavidus</taxon>
    </lineage>
</organism>
<evidence type="ECO:0000313" key="4">
    <source>
        <dbReference type="Proteomes" id="UP000255505"/>
    </source>
</evidence>
<evidence type="ECO:0000313" key="2">
    <source>
        <dbReference type="EMBL" id="SPK70178.1"/>
    </source>
</evidence>
<gene>
    <name evidence="3" type="ORF">CT19425_P70025</name>
    <name evidence="2" type="ORF">CT19425_U380032</name>
</gene>
<feature type="signal peptide" evidence="1">
    <location>
        <begin position="1"/>
        <end position="17"/>
    </location>
</feature>
<evidence type="ECO:0000256" key="1">
    <source>
        <dbReference type="SAM" id="SignalP"/>
    </source>
</evidence>
<dbReference type="EMBL" id="LT991978">
    <property type="protein sequence ID" value="SPK77685.1"/>
    <property type="molecule type" value="Genomic_DNA"/>
</dbReference>
<sequence length="101" mass="10926">MTHMIALLVALSVAACAVGPTEGQHLTLVGEIYIKGNEPFPKIILETATHESWELEGVPLTEARLVSRRHVTVRGVVIRSPSRGVWLPSLRVESPPQVAGP</sequence>
<protein>
    <recommendedName>
        <fullName evidence="5">Lipoprotein</fullName>
    </recommendedName>
</protein>
<dbReference type="Proteomes" id="UP000255505">
    <property type="component" value="Unassembled WGS sequence"/>
</dbReference>
<dbReference type="EMBL" id="OOEF01000032">
    <property type="protein sequence ID" value="SPK70178.1"/>
    <property type="molecule type" value="Genomic_DNA"/>
</dbReference>
<dbReference type="Proteomes" id="UP000255505">
    <property type="component" value="Plasmid III"/>
</dbReference>
<evidence type="ECO:0008006" key="5">
    <source>
        <dbReference type="Google" id="ProtNLM"/>
    </source>
</evidence>
<feature type="chain" id="PRO_5036070134" description="Lipoprotein" evidence="1">
    <location>
        <begin position="18"/>
        <end position="101"/>
    </location>
</feature>
<keyword evidence="3" id="KW-0614">Plasmid</keyword>